<evidence type="ECO:0000256" key="3">
    <source>
        <dbReference type="ARBA" id="ARBA00005582"/>
    </source>
</evidence>
<comment type="cofactor">
    <cofactor evidence="2">
        <name>Mg(2+)</name>
        <dbReference type="ChEBI" id="CHEBI:18420"/>
    </cofactor>
</comment>
<dbReference type="EMBL" id="JANEYG010000004">
    <property type="protein sequence ID" value="KAJ8923690.1"/>
    <property type="molecule type" value="Genomic_DNA"/>
</dbReference>
<evidence type="ECO:0000256" key="1">
    <source>
        <dbReference type="ARBA" id="ARBA00001936"/>
    </source>
</evidence>
<dbReference type="GO" id="GO:0005739">
    <property type="term" value="C:mitochondrion"/>
    <property type="evidence" value="ECO:0007669"/>
    <property type="project" value="TreeGrafter"/>
</dbReference>
<dbReference type="AlphaFoldDB" id="A0AAV8WCE7"/>
<dbReference type="GO" id="GO:0016818">
    <property type="term" value="F:hydrolase activity, acting on acid anhydrides, in phosphorus-containing anhydrides"/>
    <property type="evidence" value="ECO:0007669"/>
    <property type="project" value="InterPro"/>
</dbReference>
<sequence>MPDVHKDDKEVQSIRWATPDEYILQNASMLPTPQFYEISRIRNFSDIQTLSKYAIDRSTYGCATYFPYKVVTKDGTYYLFPGDEIYPTFVDTKDFNVPIIDNIPSCQVENRLVLSDNGSRKLIVKNLTSKDKHLPPVNYSV</sequence>
<proteinExistence type="inferred from homology"/>
<evidence type="ECO:0000256" key="6">
    <source>
        <dbReference type="ARBA" id="ARBA00022842"/>
    </source>
</evidence>
<name>A0AAV8WCE7_9CUCU</name>
<dbReference type="PANTHER" id="PTHR12318">
    <property type="entry name" value="TESTOSTERONE-REGULATED PROTEIN RP2"/>
    <property type="match status" value="1"/>
</dbReference>
<evidence type="ECO:0000256" key="7">
    <source>
        <dbReference type="ARBA" id="ARBA00023211"/>
    </source>
</evidence>
<comment type="caution">
    <text evidence="8">The sequence shown here is derived from an EMBL/GenBank/DDBJ whole genome shotgun (WGS) entry which is preliminary data.</text>
</comment>
<dbReference type="PANTHER" id="PTHR12318:SF0">
    <property type="entry name" value="ACYL-COENZYME A DIPHOSPHATASE NUDT19"/>
    <property type="match status" value="1"/>
</dbReference>
<dbReference type="Proteomes" id="UP001159042">
    <property type="component" value="Unassembled WGS sequence"/>
</dbReference>
<dbReference type="Gene3D" id="3.90.79.10">
    <property type="entry name" value="Nucleoside Triphosphate Pyrophosphohydrolase"/>
    <property type="match status" value="1"/>
</dbReference>
<evidence type="ECO:0000256" key="4">
    <source>
        <dbReference type="ARBA" id="ARBA00022723"/>
    </source>
</evidence>
<keyword evidence="4" id="KW-0479">Metal-binding</keyword>
<reference evidence="8 9" key="1">
    <citation type="journal article" date="2023" name="Insect Mol. Biol.">
        <title>Genome sequencing provides insights into the evolution of gene families encoding plant cell wall-degrading enzymes in longhorned beetles.</title>
        <authorList>
            <person name="Shin N.R."/>
            <person name="Okamura Y."/>
            <person name="Kirsch R."/>
            <person name="Pauchet Y."/>
        </authorList>
    </citation>
    <scope>NUCLEOTIDE SEQUENCE [LARGE SCALE GENOMIC DNA]</scope>
    <source>
        <strain evidence="8">EAD_L_NR</strain>
    </source>
</reference>
<gene>
    <name evidence="8" type="ORF">NQ315_010271</name>
</gene>
<evidence type="ECO:0000256" key="5">
    <source>
        <dbReference type="ARBA" id="ARBA00022801"/>
    </source>
</evidence>
<keyword evidence="7" id="KW-0464">Manganese</keyword>
<comment type="similarity">
    <text evidence="3">Belongs to the Nudix hydrolase family.</text>
</comment>
<evidence type="ECO:0000256" key="2">
    <source>
        <dbReference type="ARBA" id="ARBA00001946"/>
    </source>
</evidence>
<dbReference type="InterPro" id="IPR039121">
    <property type="entry name" value="NUDT19"/>
</dbReference>
<organism evidence="8 9">
    <name type="scientific">Exocentrus adspersus</name>
    <dbReference type="NCBI Taxonomy" id="1586481"/>
    <lineage>
        <taxon>Eukaryota</taxon>
        <taxon>Metazoa</taxon>
        <taxon>Ecdysozoa</taxon>
        <taxon>Arthropoda</taxon>
        <taxon>Hexapoda</taxon>
        <taxon>Insecta</taxon>
        <taxon>Pterygota</taxon>
        <taxon>Neoptera</taxon>
        <taxon>Endopterygota</taxon>
        <taxon>Coleoptera</taxon>
        <taxon>Polyphaga</taxon>
        <taxon>Cucujiformia</taxon>
        <taxon>Chrysomeloidea</taxon>
        <taxon>Cerambycidae</taxon>
        <taxon>Lamiinae</taxon>
        <taxon>Acanthocinini</taxon>
        <taxon>Exocentrus</taxon>
    </lineage>
</organism>
<comment type="cofactor">
    <cofactor evidence="1">
        <name>Mn(2+)</name>
        <dbReference type="ChEBI" id="CHEBI:29035"/>
    </cofactor>
</comment>
<protein>
    <submittedName>
        <fullName evidence="8">Uncharacterized protein</fullName>
    </submittedName>
</protein>
<keyword evidence="9" id="KW-1185">Reference proteome</keyword>
<keyword evidence="5" id="KW-0378">Hydrolase</keyword>
<evidence type="ECO:0000313" key="9">
    <source>
        <dbReference type="Proteomes" id="UP001159042"/>
    </source>
</evidence>
<evidence type="ECO:0000313" key="8">
    <source>
        <dbReference type="EMBL" id="KAJ8923690.1"/>
    </source>
</evidence>
<dbReference type="GO" id="GO:0046872">
    <property type="term" value="F:metal ion binding"/>
    <property type="evidence" value="ECO:0007669"/>
    <property type="project" value="UniProtKB-KW"/>
</dbReference>
<accession>A0AAV8WCE7</accession>
<keyword evidence="6" id="KW-0460">Magnesium</keyword>